<comment type="caution">
    <text evidence="4">The sequence shown here is derived from an EMBL/GenBank/DDBJ whole genome shotgun (WGS) entry which is preliminary data.</text>
</comment>
<keyword evidence="5" id="KW-1185">Reference proteome</keyword>
<dbReference type="Proteomes" id="UP000522081">
    <property type="component" value="Unassembled WGS sequence"/>
</dbReference>
<reference evidence="4 5" key="1">
    <citation type="submission" date="2020-07" db="EMBL/GenBank/DDBJ databases">
        <title>Genomic Encyclopedia of Type Strains, Phase IV (KMG-IV): sequencing the most valuable type-strain genomes for metagenomic binning, comparative biology and taxonomic classification.</title>
        <authorList>
            <person name="Goeker M."/>
        </authorList>
    </citation>
    <scope>NUCLEOTIDE SEQUENCE [LARGE SCALE GENOMIC DNA]</scope>
    <source>
        <strain evidence="4 5">DSM 29043</strain>
    </source>
</reference>
<evidence type="ECO:0000313" key="5">
    <source>
        <dbReference type="Proteomes" id="UP000522081"/>
    </source>
</evidence>
<dbReference type="InterPro" id="IPR019307">
    <property type="entry name" value="RNA-bd_AU-1/RNase_E/G"/>
</dbReference>
<proteinExistence type="predicted"/>
<sequence>MAERAATGWQVERGIGEDRAVLFRHGEPVAAKIDWHGGLSPGAVIDAVLVSRAAGSRRGTAMASGEELLVEGLPREASEGAPIRLEIVRAAMSEAGRGKHARARPSGEALRPAPALAELLAHDDEPVATVRRFSPDCWSDIAADASAGEIAFDGGTLVLGPTPGMTVIDIDGTLPPAKLALAAVPAVARAIRLLDLGGSIGIDFPTLASRAERKTVDEALAGALGDWPHERTAMNGFGFVQVVARQARPSLLHRARYDASAWAARFLLRQAEALTDPGAILLAAHPATLCAISPSWIEELARRTGREVRTEARPDLAIRCGLAQVVPR</sequence>
<evidence type="ECO:0000259" key="3">
    <source>
        <dbReference type="Pfam" id="PF10150"/>
    </source>
</evidence>
<protein>
    <recommendedName>
        <fullName evidence="3">RNA-binding protein AU-1/Ribonuclease E/G domain-containing protein</fullName>
    </recommendedName>
</protein>
<dbReference type="GO" id="GO:0003723">
    <property type="term" value="F:RNA binding"/>
    <property type="evidence" value="ECO:0007669"/>
    <property type="project" value="UniProtKB-KW"/>
</dbReference>
<dbReference type="Pfam" id="PF10150">
    <property type="entry name" value="RNase_E_G"/>
    <property type="match status" value="1"/>
</dbReference>
<name>A0A7Z0BST3_9SPHN</name>
<dbReference type="GO" id="GO:0016787">
    <property type="term" value="F:hydrolase activity"/>
    <property type="evidence" value="ECO:0007669"/>
    <property type="project" value="UniProtKB-KW"/>
</dbReference>
<gene>
    <name evidence="4" type="ORF">FHS75_000764</name>
</gene>
<feature type="domain" description="RNA-binding protein AU-1/Ribonuclease E/G" evidence="3">
    <location>
        <begin position="153"/>
        <end position="226"/>
    </location>
</feature>
<dbReference type="AlphaFoldDB" id="A0A7Z0BST3"/>
<dbReference type="EMBL" id="JACBZF010000001">
    <property type="protein sequence ID" value="NYH94459.1"/>
    <property type="molecule type" value="Genomic_DNA"/>
</dbReference>
<evidence type="ECO:0000256" key="1">
    <source>
        <dbReference type="ARBA" id="ARBA00022801"/>
    </source>
</evidence>
<accession>A0A7Z0BST3</accession>
<dbReference type="RefSeq" id="WP_179406375.1">
    <property type="nucleotide sequence ID" value="NZ_BMGF01000001.1"/>
</dbReference>
<keyword evidence="1" id="KW-0378">Hydrolase</keyword>
<organism evidence="4 5">
    <name type="scientific">Novosphingobium marinum</name>
    <dbReference type="NCBI Taxonomy" id="1514948"/>
    <lineage>
        <taxon>Bacteria</taxon>
        <taxon>Pseudomonadati</taxon>
        <taxon>Pseudomonadota</taxon>
        <taxon>Alphaproteobacteria</taxon>
        <taxon>Sphingomonadales</taxon>
        <taxon>Sphingomonadaceae</taxon>
        <taxon>Novosphingobium</taxon>
    </lineage>
</organism>
<evidence type="ECO:0000313" key="4">
    <source>
        <dbReference type="EMBL" id="NYH94459.1"/>
    </source>
</evidence>
<evidence type="ECO:0000256" key="2">
    <source>
        <dbReference type="ARBA" id="ARBA00022884"/>
    </source>
</evidence>
<keyword evidence="2" id="KW-0694">RNA-binding</keyword>